<dbReference type="AlphaFoldDB" id="A0A2K3CQI0"/>
<protein>
    <submittedName>
        <fullName evidence="2">Uncharacterized protein</fullName>
    </submittedName>
</protein>
<accession>A0A2K3CQI0</accession>
<proteinExistence type="predicted"/>
<name>A0A2K3CQI0_CHLRE</name>
<feature type="coiled-coil region" evidence="1">
    <location>
        <begin position="63"/>
        <end position="119"/>
    </location>
</feature>
<dbReference type="KEGG" id="cre:CHLRE_17g724250v5"/>
<dbReference type="RefSeq" id="XP_042914772.1">
    <property type="nucleotide sequence ID" value="XM_043072313.1"/>
</dbReference>
<dbReference type="PROSITE" id="PS51257">
    <property type="entry name" value="PROKAR_LIPOPROTEIN"/>
    <property type="match status" value="1"/>
</dbReference>
<dbReference type="InParanoid" id="A0A2K3CQI0"/>
<keyword evidence="3" id="KW-1185">Reference proteome</keyword>
<sequence length="187" mass="19064">MPWAQRLRALGVPPGNCRRAIVTGVTAAACFAAPRPAAAASPAAERQLRLLHQVRAAGKPAKAEAAIAEAEAAKAVAEAAKAEAEAETAKAAAKVAEEKEKAEVARVQAEAEAAASRARVAKVAADKAEKATGAEQTLADNKKGNAAVAGWSALVLAACMWGYYARAAAALSKRLVGVMWQGVSSQP</sequence>
<evidence type="ECO:0000313" key="2">
    <source>
        <dbReference type="EMBL" id="PNW70542.1"/>
    </source>
</evidence>
<dbReference type="Proteomes" id="UP000006906">
    <property type="component" value="Chromosome 17"/>
</dbReference>
<reference evidence="2 3" key="1">
    <citation type="journal article" date="2007" name="Science">
        <title>The Chlamydomonas genome reveals the evolution of key animal and plant functions.</title>
        <authorList>
            <person name="Merchant S.S."/>
            <person name="Prochnik S.E."/>
            <person name="Vallon O."/>
            <person name="Harris E.H."/>
            <person name="Karpowicz S.J."/>
            <person name="Witman G.B."/>
            <person name="Terry A."/>
            <person name="Salamov A."/>
            <person name="Fritz-Laylin L.K."/>
            <person name="Marechal-Drouard L."/>
            <person name="Marshall W.F."/>
            <person name="Qu L.H."/>
            <person name="Nelson D.R."/>
            <person name="Sanderfoot A.A."/>
            <person name="Spalding M.H."/>
            <person name="Kapitonov V.V."/>
            <person name="Ren Q."/>
            <person name="Ferris P."/>
            <person name="Lindquist E."/>
            <person name="Shapiro H."/>
            <person name="Lucas S.M."/>
            <person name="Grimwood J."/>
            <person name="Schmutz J."/>
            <person name="Cardol P."/>
            <person name="Cerutti H."/>
            <person name="Chanfreau G."/>
            <person name="Chen C.L."/>
            <person name="Cognat V."/>
            <person name="Croft M.T."/>
            <person name="Dent R."/>
            <person name="Dutcher S."/>
            <person name="Fernandez E."/>
            <person name="Fukuzawa H."/>
            <person name="Gonzalez-Ballester D."/>
            <person name="Gonzalez-Halphen D."/>
            <person name="Hallmann A."/>
            <person name="Hanikenne M."/>
            <person name="Hippler M."/>
            <person name="Inwood W."/>
            <person name="Jabbari K."/>
            <person name="Kalanon M."/>
            <person name="Kuras R."/>
            <person name="Lefebvre P.A."/>
            <person name="Lemaire S.D."/>
            <person name="Lobanov A.V."/>
            <person name="Lohr M."/>
            <person name="Manuell A."/>
            <person name="Meier I."/>
            <person name="Mets L."/>
            <person name="Mittag M."/>
            <person name="Mittelmeier T."/>
            <person name="Moroney J.V."/>
            <person name="Moseley J."/>
            <person name="Napoli C."/>
            <person name="Nedelcu A.M."/>
            <person name="Niyogi K."/>
            <person name="Novoselov S.V."/>
            <person name="Paulsen I.T."/>
            <person name="Pazour G."/>
            <person name="Purton S."/>
            <person name="Ral J.P."/>
            <person name="Riano-Pachon D.M."/>
            <person name="Riekhof W."/>
            <person name="Rymarquis L."/>
            <person name="Schroda M."/>
            <person name="Stern D."/>
            <person name="Umen J."/>
            <person name="Willows R."/>
            <person name="Wilson N."/>
            <person name="Zimmer S.L."/>
            <person name="Allmer J."/>
            <person name="Balk J."/>
            <person name="Bisova K."/>
            <person name="Chen C.J."/>
            <person name="Elias M."/>
            <person name="Gendler K."/>
            <person name="Hauser C."/>
            <person name="Lamb M.R."/>
            <person name="Ledford H."/>
            <person name="Long J.C."/>
            <person name="Minagawa J."/>
            <person name="Page M.D."/>
            <person name="Pan J."/>
            <person name="Pootakham W."/>
            <person name="Roje S."/>
            <person name="Rose A."/>
            <person name="Stahlberg E."/>
            <person name="Terauchi A.M."/>
            <person name="Yang P."/>
            <person name="Ball S."/>
            <person name="Bowler C."/>
            <person name="Dieckmann C.L."/>
            <person name="Gladyshev V.N."/>
            <person name="Green P."/>
            <person name="Jorgensen R."/>
            <person name="Mayfield S."/>
            <person name="Mueller-Roeber B."/>
            <person name="Rajamani S."/>
            <person name="Sayre R.T."/>
            <person name="Brokstein P."/>
            <person name="Dubchak I."/>
            <person name="Goodstein D."/>
            <person name="Hornick L."/>
            <person name="Huang Y.W."/>
            <person name="Jhaveri J."/>
            <person name="Luo Y."/>
            <person name="Martinez D."/>
            <person name="Ngau W.C."/>
            <person name="Otillar B."/>
            <person name="Poliakov A."/>
            <person name="Porter A."/>
            <person name="Szajkowski L."/>
            <person name="Werner G."/>
            <person name="Zhou K."/>
            <person name="Grigoriev I.V."/>
            <person name="Rokhsar D.S."/>
            <person name="Grossman A.R."/>
        </authorList>
    </citation>
    <scope>NUCLEOTIDE SEQUENCE [LARGE SCALE GENOMIC DNA]</scope>
    <source>
        <strain evidence="3">CC-503</strain>
    </source>
</reference>
<keyword evidence="1" id="KW-0175">Coiled coil</keyword>
<gene>
    <name evidence="2" type="ORF">CHLRE_17g724250v5</name>
</gene>
<dbReference type="GeneID" id="66057042"/>
<evidence type="ECO:0000256" key="1">
    <source>
        <dbReference type="SAM" id="Coils"/>
    </source>
</evidence>
<dbReference type="EMBL" id="CM008978">
    <property type="protein sequence ID" value="PNW70542.1"/>
    <property type="molecule type" value="Genomic_DNA"/>
</dbReference>
<organism evidence="2 3">
    <name type="scientific">Chlamydomonas reinhardtii</name>
    <name type="common">Chlamydomonas smithii</name>
    <dbReference type="NCBI Taxonomy" id="3055"/>
    <lineage>
        <taxon>Eukaryota</taxon>
        <taxon>Viridiplantae</taxon>
        <taxon>Chlorophyta</taxon>
        <taxon>core chlorophytes</taxon>
        <taxon>Chlorophyceae</taxon>
        <taxon>CS clade</taxon>
        <taxon>Chlamydomonadales</taxon>
        <taxon>Chlamydomonadaceae</taxon>
        <taxon>Chlamydomonas</taxon>
    </lineage>
</organism>
<evidence type="ECO:0000313" key="3">
    <source>
        <dbReference type="Proteomes" id="UP000006906"/>
    </source>
</evidence>
<dbReference type="Gramene" id="PNW70542">
    <property type="protein sequence ID" value="PNW70542"/>
    <property type="gene ID" value="CHLRE_17g724250v5"/>
</dbReference>